<name>A0AAX3WTV7_9BACI</name>
<comment type="subcellular location">
    <subcellularLocation>
        <location evidence="1">Membrane</location>
        <topology evidence="1">Multi-pass membrane protein</topology>
    </subcellularLocation>
</comment>
<feature type="transmembrane region" description="Helical" evidence="6">
    <location>
        <begin position="159"/>
        <end position="180"/>
    </location>
</feature>
<dbReference type="GO" id="GO:0055085">
    <property type="term" value="P:transmembrane transport"/>
    <property type="evidence" value="ECO:0007669"/>
    <property type="project" value="TreeGrafter"/>
</dbReference>
<dbReference type="Proteomes" id="UP001178322">
    <property type="component" value="Chromosome"/>
</dbReference>
<dbReference type="Pfam" id="PF01594">
    <property type="entry name" value="AI-2E_transport"/>
    <property type="match status" value="1"/>
</dbReference>
<protein>
    <submittedName>
        <fullName evidence="8">Sporulation integral membrane protein YtvI</fullName>
    </submittedName>
</protein>
<dbReference type="NCBIfam" id="TIGR02872">
    <property type="entry name" value="spore_ytvI"/>
    <property type="match status" value="1"/>
</dbReference>
<keyword evidence="9" id="KW-1185">Reference proteome</keyword>
<dbReference type="EMBL" id="CP045835">
    <property type="protein sequence ID" value="QGG53442.1"/>
    <property type="molecule type" value="Genomic_DNA"/>
</dbReference>
<evidence type="ECO:0000256" key="5">
    <source>
        <dbReference type="ARBA" id="ARBA00023136"/>
    </source>
</evidence>
<reference evidence="7 9" key="1">
    <citation type="submission" date="2019-11" db="EMBL/GenBank/DDBJ databases">
        <title>Whole Genome Sequencing and Comparative Genomic Analyses of Lysinibacillus pakistanensis LZH-9, a Halotolerant Strain with Excellent COD Removal Capability.</title>
        <authorList>
            <person name="Zhou H."/>
        </authorList>
    </citation>
    <scope>NUCLEOTIDE SEQUENCE [LARGE SCALE GENOMIC DNA]</scope>
    <source>
        <strain evidence="7 9">LZH-9</strain>
    </source>
</reference>
<sequence>MNKLNTRKLIFRLIMIISIIVAAYFIIPVSVPIILAGATAFFLEPIVMFFKRQWKMSRKIAVAFIYIVSVILISIICYFTITQLMSQIILVSKQAPYYISKLSEMWLTMQENISKYTEDFPPEVSASLQNTTMDFIKKIEESFLNFFNYTKVTAFFSEIPSLFISLLVYMIALFLFMLDLPKLKQITYKYLKPSTANKLKIILNRLKDAIFGYMKAHLFVSFIIGGVTLIGLLLIQPKYAVTMTIIIWIIDIIPFLGSIIILAPWALYHLLIGNISIAVKLFILAAILLIIRRVVEPKLMGDHIGLSTLPTLIAMFIGLQLFGVIGLLAGPFVIIFFVALKETGIIKLNFKI</sequence>
<reference evidence="8" key="2">
    <citation type="submission" date="2023-05" db="EMBL/GenBank/DDBJ databases">
        <title>Comparative genomics of Bacillaceae isolates and their secondary metabolite potential.</title>
        <authorList>
            <person name="Song L."/>
            <person name="Nielsen L.J."/>
            <person name="Mohite O."/>
            <person name="Xu X."/>
            <person name="Weber T."/>
            <person name="Kovacs A.T."/>
        </authorList>
    </citation>
    <scope>NUCLEOTIDE SEQUENCE</scope>
    <source>
        <strain evidence="8">LY1</strain>
    </source>
</reference>
<feature type="transmembrane region" description="Helical" evidence="6">
    <location>
        <begin position="33"/>
        <end position="50"/>
    </location>
</feature>
<dbReference type="RefSeq" id="WP_283869876.1">
    <property type="nucleotide sequence ID" value="NZ_CP045835.1"/>
</dbReference>
<dbReference type="PANTHER" id="PTHR21716">
    <property type="entry name" value="TRANSMEMBRANE PROTEIN"/>
    <property type="match status" value="1"/>
</dbReference>
<dbReference type="PANTHER" id="PTHR21716:SF68">
    <property type="entry name" value="TRANSPORT PROTEIN YTVI-RELATED"/>
    <property type="match status" value="1"/>
</dbReference>
<evidence type="ECO:0000313" key="10">
    <source>
        <dbReference type="Proteomes" id="UP001178322"/>
    </source>
</evidence>
<dbReference type="EMBL" id="CP126101">
    <property type="protein sequence ID" value="WHY51290.1"/>
    <property type="molecule type" value="Genomic_DNA"/>
</dbReference>
<keyword evidence="4 6" id="KW-1133">Transmembrane helix</keyword>
<evidence type="ECO:0000256" key="4">
    <source>
        <dbReference type="ARBA" id="ARBA00022989"/>
    </source>
</evidence>
<dbReference type="GO" id="GO:0016020">
    <property type="term" value="C:membrane"/>
    <property type="evidence" value="ECO:0007669"/>
    <property type="project" value="UniProtKB-SubCell"/>
</dbReference>
<dbReference type="InterPro" id="IPR002549">
    <property type="entry name" value="AI-2E-like"/>
</dbReference>
<evidence type="ECO:0000256" key="2">
    <source>
        <dbReference type="ARBA" id="ARBA00009773"/>
    </source>
</evidence>
<gene>
    <name evidence="8" type="primary">ytvI</name>
    <name evidence="7" type="ORF">GDS87_22330</name>
    <name evidence="8" type="ORF">QNH24_24030</name>
</gene>
<feature type="transmembrane region" description="Helical" evidence="6">
    <location>
        <begin position="62"/>
        <end position="81"/>
    </location>
</feature>
<keyword evidence="5 6" id="KW-0472">Membrane</keyword>
<feature type="transmembrane region" description="Helical" evidence="6">
    <location>
        <begin position="270"/>
        <end position="291"/>
    </location>
</feature>
<evidence type="ECO:0000256" key="6">
    <source>
        <dbReference type="SAM" id="Phobius"/>
    </source>
</evidence>
<evidence type="ECO:0000313" key="9">
    <source>
        <dbReference type="Proteomes" id="UP000373269"/>
    </source>
</evidence>
<keyword evidence="3 6" id="KW-0812">Transmembrane</keyword>
<evidence type="ECO:0000313" key="8">
    <source>
        <dbReference type="EMBL" id="WHY51290.1"/>
    </source>
</evidence>
<proteinExistence type="inferred from homology"/>
<dbReference type="Proteomes" id="UP000373269">
    <property type="component" value="Chromosome"/>
</dbReference>
<accession>A0AAX3WTV7</accession>
<evidence type="ECO:0000256" key="3">
    <source>
        <dbReference type="ARBA" id="ARBA00022692"/>
    </source>
</evidence>
<feature type="transmembrane region" description="Helical" evidence="6">
    <location>
        <begin position="241"/>
        <end position="263"/>
    </location>
</feature>
<evidence type="ECO:0000256" key="1">
    <source>
        <dbReference type="ARBA" id="ARBA00004141"/>
    </source>
</evidence>
<evidence type="ECO:0000313" key="7">
    <source>
        <dbReference type="EMBL" id="QGG53442.1"/>
    </source>
</evidence>
<organism evidence="8 10">
    <name type="scientific">Lysinibacillus pakistanensis</name>
    <dbReference type="NCBI Taxonomy" id="759811"/>
    <lineage>
        <taxon>Bacteria</taxon>
        <taxon>Bacillati</taxon>
        <taxon>Bacillota</taxon>
        <taxon>Bacilli</taxon>
        <taxon>Bacillales</taxon>
        <taxon>Bacillaceae</taxon>
        <taxon>Lysinibacillus</taxon>
    </lineage>
</organism>
<comment type="similarity">
    <text evidence="2">Belongs to the autoinducer-2 exporter (AI-2E) (TC 2.A.86) family.</text>
</comment>
<feature type="transmembrane region" description="Helical" evidence="6">
    <location>
        <begin position="311"/>
        <end position="340"/>
    </location>
</feature>
<dbReference type="AlphaFoldDB" id="A0AAX3WTV7"/>
<dbReference type="InterPro" id="IPR014227">
    <property type="entry name" value="YtvI-like"/>
</dbReference>
<feature type="transmembrane region" description="Helical" evidence="6">
    <location>
        <begin position="9"/>
        <end position="27"/>
    </location>
</feature>
<feature type="transmembrane region" description="Helical" evidence="6">
    <location>
        <begin position="216"/>
        <end position="235"/>
    </location>
</feature>